<organism evidence="2 3">
    <name type="scientific">Gigaspora margarita</name>
    <dbReference type="NCBI Taxonomy" id="4874"/>
    <lineage>
        <taxon>Eukaryota</taxon>
        <taxon>Fungi</taxon>
        <taxon>Fungi incertae sedis</taxon>
        <taxon>Mucoromycota</taxon>
        <taxon>Glomeromycotina</taxon>
        <taxon>Glomeromycetes</taxon>
        <taxon>Diversisporales</taxon>
        <taxon>Gigasporaceae</taxon>
        <taxon>Gigaspora</taxon>
    </lineage>
</organism>
<evidence type="ECO:0000313" key="3">
    <source>
        <dbReference type="Proteomes" id="UP000439903"/>
    </source>
</evidence>
<evidence type="ECO:0000313" key="2">
    <source>
        <dbReference type="EMBL" id="KAF0333041.1"/>
    </source>
</evidence>
<reference evidence="2 3" key="1">
    <citation type="journal article" date="2019" name="Environ. Microbiol.">
        <title>At the nexus of three kingdoms: the genome of the mycorrhizal fungus Gigaspora margarita provides insights into plant, endobacterial and fungal interactions.</title>
        <authorList>
            <person name="Venice F."/>
            <person name="Ghignone S."/>
            <person name="Salvioli di Fossalunga A."/>
            <person name="Amselem J."/>
            <person name="Novero M."/>
            <person name="Xianan X."/>
            <person name="Sedzielewska Toro K."/>
            <person name="Morin E."/>
            <person name="Lipzen A."/>
            <person name="Grigoriev I.V."/>
            <person name="Henrissat B."/>
            <person name="Martin F.M."/>
            <person name="Bonfante P."/>
        </authorList>
    </citation>
    <scope>NUCLEOTIDE SEQUENCE [LARGE SCALE GENOMIC DNA]</scope>
    <source>
        <strain evidence="2 3">BEG34</strain>
    </source>
</reference>
<dbReference type="Gene3D" id="1.10.10.10">
    <property type="entry name" value="Winged helix-like DNA-binding domain superfamily/Winged helix DNA-binding domain"/>
    <property type="match status" value="2"/>
</dbReference>
<evidence type="ECO:0000259" key="1">
    <source>
        <dbReference type="Pfam" id="PF01051"/>
    </source>
</evidence>
<accession>A0A8H3ZYM5</accession>
<dbReference type="GO" id="GO:0006270">
    <property type="term" value="P:DNA replication initiation"/>
    <property type="evidence" value="ECO:0007669"/>
    <property type="project" value="InterPro"/>
</dbReference>
<gene>
    <name evidence="2" type="ORF">F8M41_017331</name>
</gene>
<keyword evidence="3" id="KW-1185">Reference proteome</keyword>
<dbReference type="Proteomes" id="UP000439903">
    <property type="component" value="Unassembled WGS sequence"/>
</dbReference>
<sequence length="287" mass="32759">MLNKKTFQAAFIKNKDKPLTECRVNMSNTLARAAHGLNLSEKRIIAMGLVKTDQVPSKALFLAQNQGWKIKLSATEYAEEFGLTHDTAYNQLKSASEKLWNRYIRYIVQTRRGPKEAKFRWISGVTYHHGEGWVELNFTPEVAPHLLALRKQFTSHKLKHACAFDSIYAWRLYECLKSWQDTGKYTPDIETFHEAMEAPPSCRQNFKALRIRVIEPAVSAIIEKSDLLVQWKPVKAGRKVIGLEFHFQPNPQINLPLETPESSSVKRATLSAARLTHSPSRVSAMQP</sequence>
<name>A0A8H3ZYM5_GIGMA</name>
<dbReference type="GO" id="GO:0003887">
    <property type="term" value="F:DNA-directed DNA polymerase activity"/>
    <property type="evidence" value="ECO:0007669"/>
    <property type="project" value="InterPro"/>
</dbReference>
<feature type="domain" description="Initiator Rep protein WH1" evidence="1">
    <location>
        <begin position="24"/>
        <end position="177"/>
    </location>
</feature>
<dbReference type="Pfam" id="PF01051">
    <property type="entry name" value="Rep3_N"/>
    <property type="match status" value="1"/>
</dbReference>
<comment type="caution">
    <text evidence="2">The sequence shown here is derived from an EMBL/GenBank/DDBJ whole genome shotgun (WGS) entry which is preliminary data.</text>
</comment>
<dbReference type="EMBL" id="WTPW01003952">
    <property type="protein sequence ID" value="KAF0333041.1"/>
    <property type="molecule type" value="Genomic_DNA"/>
</dbReference>
<dbReference type="SUPFAM" id="SSF46785">
    <property type="entry name" value="Winged helix' DNA-binding domain"/>
    <property type="match status" value="2"/>
</dbReference>
<proteinExistence type="predicted"/>
<protein>
    <submittedName>
        <fullName evidence="2">Replication initiation protein</fullName>
    </submittedName>
</protein>
<dbReference type="AlphaFoldDB" id="A0A8H3ZYM5"/>
<dbReference type="Pfam" id="PF21205">
    <property type="entry name" value="Rep3_C"/>
    <property type="match status" value="1"/>
</dbReference>
<dbReference type="OrthoDB" id="5588792at2759"/>
<dbReference type="InterPro" id="IPR036388">
    <property type="entry name" value="WH-like_DNA-bd_sf"/>
</dbReference>
<dbReference type="InterPro" id="IPR036390">
    <property type="entry name" value="WH_DNA-bd_sf"/>
</dbReference>
<dbReference type="InterPro" id="IPR000525">
    <property type="entry name" value="Initiator_Rep_WH1"/>
</dbReference>